<feature type="compositionally biased region" description="Polar residues" evidence="1">
    <location>
        <begin position="1"/>
        <end position="13"/>
    </location>
</feature>
<gene>
    <name evidence="2" type="ORF">LTRI10_LOCUS45970</name>
</gene>
<evidence type="ECO:0000313" key="3">
    <source>
        <dbReference type="Proteomes" id="UP001497516"/>
    </source>
</evidence>
<keyword evidence="3" id="KW-1185">Reference proteome</keyword>
<evidence type="ECO:0000313" key="2">
    <source>
        <dbReference type="EMBL" id="CAL1406232.1"/>
    </source>
</evidence>
<dbReference type="AlphaFoldDB" id="A0AAV2G7I8"/>
<name>A0AAV2G7I8_9ROSI</name>
<protein>
    <submittedName>
        <fullName evidence="2">Uncharacterized protein</fullName>
    </submittedName>
</protein>
<dbReference type="Proteomes" id="UP001497516">
    <property type="component" value="Chromosome 8"/>
</dbReference>
<organism evidence="2 3">
    <name type="scientific">Linum trigynum</name>
    <dbReference type="NCBI Taxonomy" id="586398"/>
    <lineage>
        <taxon>Eukaryota</taxon>
        <taxon>Viridiplantae</taxon>
        <taxon>Streptophyta</taxon>
        <taxon>Embryophyta</taxon>
        <taxon>Tracheophyta</taxon>
        <taxon>Spermatophyta</taxon>
        <taxon>Magnoliopsida</taxon>
        <taxon>eudicotyledons</taxon>
        <taxon>Gunneridae</taxon>
        <taxon>Pentapetalae</taxon>
        <taxon>rosids</taxon>
        <taxon>fabids</taxon>
        <taxon>Malpighiales</taxon>
        <taxon>Linaceae</taxon>
        <taxon>Linum</taxon>
    </lineage>
</organism>
<reference evidence="2 3" key="1">
    <citation type="submission" date="2024-04" db="EMBL/GenBank/DDBJ databases">
        <authorList>
            <person name="Fracassetti M."/>
        </authorList>
    </citation>
    <scope>NUCLEOTIDE SEQUENCE [LARGE SCALE GENOMIC DNA]</scope>
</reference>
<proteinExistence type="predicted"/>
<feature type="region of interest" description="Disordered" evidence="1">
    <location>
        <begin position="1"/>
        <end position="26"/>
    </location>
</feature>
<dbReference type="EMBL" id="OZ034821">
    <property type="protein sequence ID" value="CAL1406232.1"/>
    <property type="molecule type" value="Genomic_DNA"/>
</dbReference>
<evidence type="ECO:0000256" key="1">
    <source>
        <dbReference type="SAM" id="MobiDB-lite"/>
    </source>
</evidence>
<accession>A0AAV2G7I8</accession>
<sequence>MPLASNQRQSWWTQPEIGSGEKNKRKGRSLVACRASMKLLMVIIEAIWEFSRRRYGFSNQLRVENFDEDEKHKRHMRFFIEIVN</sequence>